<proteinExistence type="predicted"/>
<dbReference type="OrthoDB" id="952668at2"/>
<accession>W8VQA8</accession>
<dbReference type="HOGENOM" id="CLU_1298316_0_0_10"/>
<gene>
    <name evidence="2" type="ORF">NMS_0966</name>
</gene>
<dbReference type="AlphaFoldDB" id="W8VQA8"/>
<dbReference type="KEGG" id="nmf:NMS_0966"/>
<dbReference type="EMBL" id="AP014548">
    <property type="protein sequence ID" value="BAO54975.1"/>
    <property type="molecule type" value="Genomic_DNA"/>
</dbReference>
<keyword evidence="3" id="KW-1185">Reference proteome</keyword>
<keyword evidence="1" id="KW-1133">Transmembrane helix</keyword>
<evidence type="ECO:0000256" key="1">
    <source>
        <dbReference type="SAM" id="Phobius"/>
    </source>
</evidence>
<dbReference type="STRING" id="1454201.NMS_0966"/>
<protein>
    <submittedName>
        <fullName evidence="2">Uncharacterized protein</fullName>
    </submittedName>
</protein>
<evidence type="ECO:0000313" key="3">
    <source>
        <dbReference type="Proteomes" id="UP000031760"/>
    </source>
</evidence>
<sequence length="206" mass="23090">MAEIKIEKKKPVWPWILLAILVLAAIIYFFVYANDEDDMDDEVLTEQVMEGDGMDDQSDDLNTAAISQFETALENYSTYIGDTGQMSIDHEYSNGALLLLIDAVQAKADVHDVEVTADLREARESAKQIMENPYKVNHADLIKQSGGIITRALSTLQKEKFPNLTNELSAVEQNLADIIKSEKTLNQKTDVNTFFKAAESLLLKMK</sequence>
<feature type="transmembrane region" description="Helical" evidence="1">
    <location>
        <begin position="12"/>
        <end position="33"/>
    </location>
</feature>
<name>W8VQA8_9FLAO</name>
<keyword evidence="1" id="KW-0472">Membrane</keyword>
<reference evidence="2 3" key="1">
    <citation type="journal article" date="2014" name="Proc. Natl. Acad. Sci. U.S.A.">
        <title>Functional characterization of flavobacteria rhodopsins reveals a unique class of light-driven chloride pump in bacteria.</title>
        <authorList>
            <person name="Yoshizawa S."/>
            <person name="Kumagai Y."/>
            <person name="Kim H."/>
            <person name="Ogura Y."/>
            <person name="Hayashi T."/>
            <person name="Iwasaki W."/>
            <person name="DeLong E.F."/>
            <person name="Kogure K."/>
        </authorList>
    </citation>
    <scope>NUCLEOTIDE SEQUENCE [LARGE SCALE GENOMIC DNA]</scope>
    <source>
        <strain evidence="2 3">S1-08</strain>
    </source>
</reference>
<organism evidence="2 3">
    <name type="scientific">Nonlabens marinus S1-08</name>
    <dbReference type="NCBI Taxonomy" id="1454201"/>
    <lineage>
        <taxon>Bacteria</taxon>
        <taxon>Pseudomonadati</taxon>
        <taxon>Bacteroidota</taxon>
        <taxon>Flavobacteriia</taxon>
        <taxon>Flavobacteriales</taxon>
        <taxon>Flavobacteriaceae</taxon>
        <taxon>Nonlabens</taxon>
    </lineage>
</organism>
<evidence type="ECO:0000313" key="2">
    <source>
        <dbReference type="EMBL" id="BAO54975.1"/>
    </source>
</evidence>
<keyword evidence="1" id="KW-0812">Transmembrane</keyword>
<dbReference type="RefSeq" id="WP_041495659.1">
    <property type="nucleotide sequence ID" value="NZ_AP014548.1"/>
</dbReference>
<dbReference type="Proteomes" id="UP000031760">
    <property type="component" value="Chromosome"/>
</dbReference>